<sequence>MHVGILGPVEAHSPDGRISVGGPRPRTLLALLAIRVGDIVPLDRLIDELYGSEPPSDAANALQGQVSRLRRALGDAALIEFYPAGYRLALPAERVDAHRFAALAADGQRALEQGDPQAAESLLSEALQLWRGPALADVHAADHATRLEQQRATATSSLMAARIRLGKADVQEIADLVRQHPLDERLRGYLMQALNQQGRQAEALQAFEDAKAMLADELGTDPSEELRAVHLQILRGQTHRELPSQLTSFVGRQEELRRIAALTSRLVTLTGPGGAGKTRLALQSAGPDAIFVDLAPVKDVAAATLHALGLKETVLAPEDRLALALRERDTLLILDNCEHVIVQAAHLAQRLLTTCPSLRILATSREALGITGETLCPVPPLNPEQSVALFVDRARLVNPGFVQDRHTVDICRELDGLPLAIELAAARTRTLTTQDISDRLNDRFRLLTKGNRAAAPRHQTLRAVVEWSWDLLDSDERDLAAALATFSGGATLDAVEQVCGHDVEVLEALVDKSLVEAGDGRYRMLETIREFCSQHKRVDAEHTAYFHALARRADPELRRRDQVEWFTRLTAEHANLLQAVEWATEHDPDLALQFVSDLSWYWYVKGSRTEVQGVAQKLLTLVEEETTERYAILLALAAPERVPAVLTQLRGPIEQPFVLIAWAMLTGPPDPAAPRTDLQDEVERSDDPWVQGLIGFSNSYLTWARHGDRAQAIEQSRAALRQFQDLGERWGAAQVLDVLANLTEDPREALALTDEALRAVGELGAKEELAELRGRRADRLLDIDQDAAERDYLQALEMATQAGLAATRALANAGLAKIAQRRGEPARAEALLREAQQELGFGWMHAAAKQHVEEVLNELGPASKPPPFE</sequence>
<dbReference type="SUPFAM" id="SSF46894">
    <property type="entry name" value="C-terminal effector domain of the bipartite response regulators"/>
    <property type="match status" value="1"/>
</dbReference>
<evidence type="ECO:0000256" key="2">
    <source>
        <dbReference type="ARBA" id="ARBA00023125"/>
    </source>
</evidence>
<keyword evidence="2 3" id="KW-0238">DNA-binding</keyword>
<dbReference type="AlphaFoldDB" id="A0A7C9VND4"/>
<dbReference type="GO" id="GO:0003677">
    <property type="term" value="F:DNA binding"/>
    <property type="evidence" value="ECO:0007669"/>
    <property type="project" value="UniProtKB-UniRule"/>
</dbReference>
<dbReference type="PANTHER" id="PTHR47691">
    <property type="entry name" value="REGULATOR-RELATED"/>
    <property type="match status" value="1"/>
</dbReference>
<comment type="similarity">
    <text evidence="1">Belongs to the AfsR/DnrI/RedD regulatory family.</text>
</comment>
<dbReference type="SUPFAM" id="SSF52540">
    <property type="entry name" value="P-loop containing nucleoside triphosphate hydrolases"/>
    <property type="match status" value="1"/>
</dbReference>
<accession>A0A7C9VND4</accession>
<dbReference type="SMART" id="SM01043">
    <property type="entry name" value="BTAD"/>
    <property type="match status" value="1"/>
</dbReference>
<dbReference type="Pfam" id="PF00486">
    <property type="entry name" value="Trans_reg_C"/>
    <property type="match status" value="1"/>
</dbReference>
<dbReference type="SUPFAM" id="SSF48452">
    <property type="entry name" value="TPR-like"/>
    <property type="match status" value="2"/>
</dbReference>
<reference evidence="5 6" key="1">
    <citation type="submission" date="2020-03" db="EMBL/GenBank/DDBJ databases">
        <title>Isolation and identification of active actinomycetes.</title>
        <authorList>
            <person name="Sun X."/>
        </authorList>
    </citation>
    <scope>NUCLEOTIDE SEQUENCE [LARGE SCALE GENOMIC DNA]</scope>
    <source>
        <strain evidence="5 6">NEAU-D13</strain>
    </source>
</reference>
<evidence type="ECO:0000256" key="1">
    <source>
        <dbReference type="ARBA" id="ARBA00005820"/>
    </source>
</evidence>
<dbReference type="GO" id="GO:0000160">
    <property type="term" value="P:phosphorelay signal transduction system"/>
    <property type="evidence" value="ECO:0007669"/>
    <property type="project" value="InterPro"/>
</dbReference>
<dbReference type="PROSITE" id="PS51755">
    <property type="entry name" value="OMPR_PHOB"/>
    <property type="match status" value="1"/>
</dbReference>
<evidence type="ECO:0000313" key="6">
    <source>
        <dbReference type="Proteomes" id="UP000481360"/>
    </source>
</evidence>
<dbReference type="InterPro" id="IPR005158">
    <property type="entry name" value="BTAD"/>
</dbReference>
<dbReference type="SMART" id="SM00862">
    <property type="entry name" value="Trans_reg_C"/>
    <property type="match status" value="1"/>
</dbReference>
<comment type="caution">
    <text evidence="5">The sequence shown here is derived from an EMBL/GenBank/DDBJ whole genome shotgun (WGS) entry which is preliminary data.</text>
</comment>
<dbReference type="GO" id="GO:0006355">
    <property type="term" value="P:regulation of DNA-templated transcription"/>
    <property type="evidence" value="ECO:0007669"/>
    <property type="project" value="InterPro"/>
</dbReference>
<dbReference type="PRINTS" id="PR00364">
    <property type="entry name" value="DISEASERSIST"/>
</dbReference>
<dbReference type="InterPro" id="IPR001867">
    <property type="entry name" value="OmpR/PhoB-type_DNA-bd"/>
</dbReference>
<proteinExistence type="inferred from homology"/>
<dbReference type="InterPro" id="IPR027417">
    <property type="entry name" value="P-loop_NTPase"/>
</dbReference>
<dbReference type="Pfam" id="PF25872">
    <property type="entry name" value="HTH_77"/>
    <property type="match status" value="1"/>
</dbReference>
<keyword evidence="6" id="KW-1185">Reference proteome</keyword>
<dbReference type="EMBL" id="JAAMPJ010000001">
    <property type="protein sequence ID" value="NGY58155.1"/>
    <property type="molecule type" value="Genomic_DNA"/>
</dbReference>
<dbReference type="CDD" id="cd15831">
    <property type="entry name" value="BTAD"/>
    <property type="match status" value="1"/>
</dbReference>
<dbReference type="Gene3D" id="1.10.10.10">
    <property type="entry name" value="Winged helix-like DNA-binding domain superfamily/Winged helix DNA-binding domain"/>
    <property type="match status" value="1"/>
</dbReference>
<dbReference type="Pfam" id="PF03704">
    <property type="entry name" value="BTAD"/>
    <property type="match status" value="1"/>
</dbReference>
<name>A0A7C9VND4_9PSEU</name>
<dbReference type="InterPro" id="IPR016032">
    <property type="entry name" value="Sig_transdc_resp-reg_C-effctor"/>
</dbReference>
<dbReference type="Gene3D" id="1.25.40.10">
    <property type="entry name" value="Tetratricopeptide repeat domain"/>
    <property type="match status" value="2"/>
</dbReference>
<dbReference type="PANTHER" id="PTHR47691:SF3">
    <property type="entry name" value="HTH-TYPE TRANSCRIPTIONAL REGULATOR RV0890C-RELATED"/>
    <property type="match status" value="1"/>
</dbReference>
<evidence type="ECO:0000313" key="5">
    <source>
        <dbReference type="EMBL" id="NGY58155.1"/>
    </source>
</evidence>
<feature type="DNA-binding region" description="OmpR/PhoB-type" evidence="3">
    <location>
        <begin position="1"/>
        <end position="90"/>
    </location>
</feature>
<evidence type="ECO:0000259" key="4">
    <source>
        <dbReference type="PROSITE" id="PS51755"/>
    </source>
</evidence>
<evidence type="ECO:0000256" key="3">
    <source>
        <dbReference type="PROSITE-ProRule" id="PRU01091"/>
    </source>
</evidence>
<dbReference type="InterPro" id="IPR036388">
    <property type="entry name" value="WH-like_DNA-bd_sf"/>
</dbReference>
<feature type="domain" description="OmpR/PhoB-type" evidence="4">
    <location>
        <begin position="1"/>
        <end position="90"/>
    </location>
</feature>
<organism evidence="5 6">
    <name type="scientific">Lentzea alba</name>
    <dbReference type="NCBI Taxonomy" id="2714351"/>
    <lineage>
        <taxon>Bacteria</taxon>
        <taxon>Bacillati</taxon>
        <taxon>Actinomycetota</taxon>
        <taxon>Actinomycetes</taxon>
        <taxon>Pseudonocardiales</taxon>
        <taxon>Pseudonocardiaceae</taxon>
        <taxon>Lentzea</taxon>
    </lineage>
</organism>
<dbReference type="RefSeq" id="WP_166044056.1">
    <property type="nucleotide sequence ID" value="NZ_JAAMPJ010000001.1"/>
</dbReference>
<dbReference type="InterPro" id="IPR058852">
    <property type="entry name" value="HTH_77"/>
</dbReference>
<gene>
    <name evidence="5" type="ORF">G7043_04310</name>
</gene>
<dbReference type="Proteomes" id="UP000481360">
    <property type="component" value="Unassembled WGS sequence"/>
</dbReference>
<dbReference type="InterPro" id="IPR011990">
    <property type="entry name" value="TPR-like_helical_dom_sf"/>
</dbReference>
<protein>
    <submittedName>
        <fullName evidence="5">AfsR/SARP family transcriptional regulator</fullName>
    </submittedName>
</protein>